<evidence type="ECO:0000313" key="3">
    <source>
        <dbReference type="Proteomes" id="UP001360953"/>
    </source>
</evidence>
<feature type="compositionally biased region" description="Polar residues" evidence="1">
    <location>
        <begin position="1"/>
        <end position="21"/>
    </location>
</feature>
<dbReference type="GeneID" id="92033448"/>
<gene>
    <name evidence="2" type="ORF">J3D65DRAFT_627463</name>
</gene>
<proteinExistence type="predicted"/>
<reference evidence="2 3" key="1">
    <citation type="submission" date="2024-04" db="EMBL/GenBank/DDBJ databases">
        <title>Phyllosticta paracitricarpa is synonymous to the EU quarantine fungus P. citricarpa based on phylogenomic analyses.</title>
        <authorList>
            <consortium name="Lawrence Berkeley National Laboratory"/>
            <person name="Van ingen-buijs V.A."/>
            <person name="Van westerhoven A.C."/>
            <person name="Haridas S."/>
            <person name="Skiadas P."/>
            <person name="Martin F."/>
            <person name="Groenewald J.Z."/>
            <person name="Crous P.W."/>
            <person name="Seidl M.F."/>
        </authorList>
    </citation>
    <scope>NUCLEOTIDE SEQUENCE [LARGE SCALE GENOMIC DNA]</scope>
    <source>
        <strain evidence="2 3">CPC 17464</strain>
    </source>
</reference>
<name>A0ABR1LQ29_9PEZI</name>
<evidence type="ECO:0000256" key="1">
    <source>
        <dbReference type="SAM" id="MobiDB-lite"/>
    </source>
</evidence>
<evidence type="ECO:0000313" key="2">
    <source>
        <dbReference type="EMBL" id="KAK7536115.1"/>
    </source>
</evidence>
<protein>
    <submittedName>
        <fullName evidence="2">Uncharacterized protein</fullName>
    </submittedName>
</protein>
<comment type="caution">
    <text evidence="2">The sequence shown here is derived from an EMBL/GenBank/DDBJ whole genome shotgun (WGS) entry which is preliminary data.</text>
</comment>
<accession>A0ABR1LQ29</accession>
<organism evidence="2 3">
    <name type="scientific">Phyllosticta citribraziliensis</name>
    <dbReference type="NCBI Taxonomy" id="989973"/>
    <lineage>
        <taxon>Eukaryota</taxon>
        <taxon>Fungi</taxon>
        <taxon>Dikarya</taxon>
        <taxon>Ascomycota</taxon>
        <taxon>Pezizomycotina</taxon>
        <taxon>Dothideomycetes</taxon>
        <taxon>Dothideomycetes incertae sedis</taxon>
        <taxon>Botryosphaeriales</taxon>
        <taxon>Phyllostictaceae</taxon>
        <taxon>Phyllosticta</taxon>
    </lineage>
</organism>
<sequence length="223" mass="24772">MDASMPTRSTSACTDQASSSAGDGEWVVSGYVWGKLTTSQLTSSHCGNWTREGEEANKIVAQFLLACLPFLRGIGSKLPWHTYKIPRPSPLQFHVPSWRQLGHVVDILFRLVCLPRFPTTTMPYPRHPRPTHPPLRCADAPGKRVCAWRRGKRTASPTQARVGRPLAPNSLLHTVGRPPGLARLACWSDHLVATVVSAHRTCRIAASCIRWVRWWVGELKLVG</sequence>
<dbReference type="RefSeq" id="XP_066654531.1">
    <property type="nucleotide sequence ID" value="XM_066800542.1"/>
</dbReference>
<dbReference type="Proteomes" id="UP001360953">
    <property type="component" value="Unassembled WGS sequence"/>
</dbReference>
<dbReference type="EMBL" id="JBBPEH010000007">
    <property type="protein sequence ID" value="KAK7536115.1"/>
    <property type="molecule type" value="Genomic_DNA"/>
</dbReference>
<keyword evidence="3" id="KW-1185">Reference proteome</keyword>
<feature type="region of interest" description="Disordered" evidence="1">
    <location>
        <begin position="1"/>
        <end position="23"/>
    </location>
</feature>